<feature type="transmembrane region" description="Helical" evidence="6">
    <location>
        <begin position="308"/>
        <end position="330"/>
    </location>
</feature>
<feature type="transmembrane region" description="Helical" evidence="6">
    <location>
        <begin position="223"/>
        <end position="244"/>
    </location>
</feature>
<dbReference type="SUPFAM" id="SSF103473">
    <property type="entry name" value="MFS general substrate transporter"/>
    <property type="match status" value="1"/>
</dbReference>
<dbReference type="InterPro" id="IPR036259">
    <property type="entry name" value="MFS_trans_sf"/>
</dbReference>
<evidence type="ECO:0000256" key="4">
    <source>
        <dbReference type="ARBA" id="ARBA00023136"/>
    </source>
</evidence>
<evidence type="ECO:0000256" key="1">
    <source>
        <dbReference type="ARBA" id="ARBA00004651"/>
    </source>
</evidence>
<feature type="compositionally biased region" description="Low complexity" evidence="5">
    <location>
        <begin position="402"/>
        <end position="427"/>
    </location>
</feature>
<dbReference type="PANTHER" id="PTHR23542">
    <property type="match status" value="1"/>
</dbReference>
<evidence type="ECO:0000313" key="9">
    <source>
        <dbReference type="Proteomes" id="UP001470023"/>
    </source>
</evidence>
<dbReference type="PROSITE" id="PS50850">
    <property type="entry name" value="MFS"/>
    <property type="match status" value="1"/>
</dbReference>
<feature type="transmembrane region" description="Helical" evidence="6">
    <location>
        <begin position="342"/>
        <end position="362"/>
    </location>
</feature>
<evidence type="ECO:0000313" key="8">
    <source>
        <dbReference type="EMBL" id="MER6430169.1"/>
    </source>
</evidence>
<dbReference type="InterPro" id="IPR011701">
    <property type="entry name" value="MFS"/>
</dbReference>
<dbReference type="EMBL" id="JBEPAZ010000017">
    <property type="protein sequence ID" value="MER6430169.1"/>
    <property type="molecule type" value="Genomic_DNA"/>
</dbReference>
<dbReference type="RefSeq" id="WP_352064091.1">
    <property type="nucleotide sequence ID" value="NZ_JBEPAB010000026.1"/>
</dbReference>
<comment type="subcellular location">
    <subcellularLocation>
        <location evidence="1">Cell membrane</location>
        <topology evidence="1">Multi-pass membrane protein</topology>
    </subcellularLocation>
</comment>
<proteinExistence type="predicted"/>
<dbReference type="PANTHER" id="PTHR23542:SF1">
    <property type="entry name" value="MAJOR FACILITATOR SUPERFAMILY (MFS) PROFILE DOMAIN-CONTAINING PROTEIN"/>
    <property type="match status" value="1"/>
</dbReference>
<feature type="transmembrane region" description="Helical" evidence="6">
    <location>
        <begin position="52"/>
        <end position="73"/>
    </location>
</feature>
<organism evidence="8 9">
    <name type="scientific">Streptomyces sp. 900105245</name>
    <dbReference type="NCBI Taxonomy" id="3154379"/>
    <lineage>
        <taxon>Bacteria</taxon>
        <taxon>Bacillati</taxon>
        <taxon>Actinomycetota</taxon>
        <taxon>Actinomycetes</taxon>
        <taxon>Kitasatosporales</taxon>
        <taxon>Streptomycetaceae</taxon>
        <taxon>Streptomyces</taxon>
    </lineage>
</organism>
<feature type="transmembrane region" description="Helical" evidence="6">
    <location>
        <begin position="150"/>
        <end position="175"/>
    </location>
</feature>
<keyword evidence="2 6" id="KW-0812">Transmembrane</keyword>
<keyword evidence="4 6" id="KW-0472">Membrane</keyword>
<evidence type="ECO:0000259" key="7">
    <source>
        <dbReference type="PROSITE" id="PS50850"/>
    </source>
</evidence>
<evidence type="ECO:0000256" key="3">
    <source>
        <dbReference type="ARBA" id="ARBA00022989"/>
    </source>
</evidence>
<dbReference type="Gene3D" id="1.20.1250.20">
    <property type="entry name" value="MFS general substrate transporter like domains"/>
    <property type="match status" value="2"/>
</dbReference>
<name>A0ABV1U8X6_9ACTN</name>
<evidence type="ECO:0000256" key="2">
    <source>
        <dbReference type="ARBA" id="ARBA00022692"/>
    </source>
</evidence>
<evidence type="ECO:0000256" key="6">
    <source>
        <dbReference type="SAM" id="Phobius"/>
    </source>
</evidence>
<dbReference type="Proteomes" id="UP001470023">
    <property type="component" value="Unassembled WGS sequence"/>
</dbReference>
<keyword evidence="9" id="KW-1185">Reference proteome</keyword>
<feature type="transmembrane region" description="Helical" evidence="6">
    <location>
        <begin position="368"/>
        <end position="389"/>
    </location>
</feature>
<feature type="transmembrane region" description="Helical" evidence="6">
    <location>
        <begin position="85"/>
        <end position="105"/>
    </location>
</feature>
<feature type="transmembrane region" description="Helical" evidence="6">
    <location>
        <begin position="24"/>
        <end position="46"/>
    </location>
</feature>
<comment type="caution">
    <text evidence="8">The sequence shown here is derived from an EMBL/GenBank/DDBJ whole genome shotgun (WGS) entry which is preliminary data.</text>
</comment>
<dbReference type="InterPro" id="IPR020846">
    <property type="entry name" value="MFS_dom"/>
</dbReference>
<accession>A0ABV1U8X6</accession>
<feature type="transmembrane region" description="Helical" evidence="6">
    <location>
        <begin position="285"/>
        <end position="302"/>
    </location>
</feature>
<feature type="transmembrane region" description="Helical" evidence="6">
    <location>
        <begin position="111"/>
        <end position="129"/>
    </location>
</feature>
<dbReference type="Pfam" id="PF07690">
    <property type="entry name" value="MFS_1"/>
    <property type="match status" value="1"/>
</dbReference>
<gene>
    <name evidence="8" type="ORF">ABT272_20840</name>
</gene>
<protein>
    <submittedName>
        <fullName evidence="8">MFS transporter</fullName>
    </submittedName>
</protein>
<sequence length="427" mass="43347">MSTHASTRPSYAAVLRVPHARRTFVSALTARLSYGTVSLAVLLSVTRATDSYAVSGVVMSLFGATSVFLMPVRASLIDRHGPRRALLPMSVLYGTLLCVLAALTWRPAVPPAALAAAAALAGACAPPLGPTMRALWAELLPDRDLLRRAYSLDGVAEELLYVSGPVLIGALTVFAHPASGILLSAFLIVAGTCAFVMSPVMPGPRPAPRAQRRGRVRGLGTPVAVALGAGLALSGVDLLAMAFASAHAYDPGTVPWVLGALSAGSAVGGLVNGAVPWRAAARERLLLFALALGLTVAAAGLAPNLWTLTMAMAVAGAFLAPALTTAYLLADETVPADARTRAGAWVNMGVNAGSSAGALVAGLLIGRLPLWACFALAGGAALLPALSVVRWRAGRAADHALPAGGTPPERAGAPGRPAEACPAGERN</sequence>
<feature type="transmembrane region" description="Helical" evidence="6">
    <location>
        <begin position="256"/>
        <end position="273"/>
    </location>
</feature>
<feature type="region of interest" description="Disordered" evidence="5">
    <location>
        <begin position="399"/>
        <end position="427"/>
    </location>
</feature>
<reference evidence="8 9" key="1">
    <citation type="submission" date="2024-06" db="EMBL/GenBank/DDBJ databases">
        <title>The Natural Products Discovery Center: Release of the First 8490 Sequenced Strains for Exploring Actinobacteria Biosynthetic Diversity.</title>
        <authorList>
            <person name="Kalkreuter E."/>
            <person name="Kautsar S.A."/>
            <person name="Yang D."/>
            <person name="Bader C.D."/>
            <person name="Teijaro C.N."/>
            <person name="Fluegel L."/>
            <person name="Davis C.M."/>
            <person name="Simpson J.R."/>
            <person name="Lauterbach L."/>
            <person name="Steele A.D."/>
            <person name="Gui C."/>
            <person name="Meng S."/>
            <person name="Li G."/>
            <person name="Viehrig K."/>
            <person name="Ye F."/>
            <person name="Su P."/>
            <person name="Kiefer A.F."/>
            <person name="Nichols A."/>
            <person name="Cepeda A.J."/>
            <person name="Yan W."/>
            <person name="Fan B."/>
            <person name="Jiang Y."/>
            <person name="Adhikari A."/>
            <person name="Zheng C.-J."/>
            <person name="Schuster L."/>
            <person name="Cowan T.M."/>
            <person name="Smanski M.J."/>
            <person name="Chevrette M.G."/>
            <person name="De Carvalho L.P.S."/>
            <person name="Shen B."/>
        </authorList>
    </citation>
    <scope>NUCLEOTIDE SEQUENCE [LARGE SCALE GENOMIC DNA]</scope>
    <source>
        <strain evidence="8 9">NPDC001166</strain>
    </source>
</reference>
<feature type="transmembrane region" description="Helical" evidence="6">
    <location>
        <begin position="181"/>
        <end position="202"/>
    </location>
</feature>
<keyword evidence="3 6" id="KW-1133">Transmembrane helix</keyword>
<evidence type="ECO:0000256" key="5">
    <source>
        <dbReference type="SAM" id="MobiDB-lite"/>
    </source>
</evidence>
<feature type="domain" description="Major facilitator superfamily (MFS) profile" evidence="7">
    <location>
        <begin position="218"/>
        <end position="427"/>
    </location>
</feature>